<protein>
    <recommendedName>
        <fullName evidence="3">Lipoprotein</fullName>
    </recommendedName>
</protein>
<proteinExistence type="predicted"/>
<reference evidence="1 2" key="1">
    <citation type="submission" date="2009-01" db="EMBL/GenBank/DDBJ databases">
        <authorList>
            <person name="Fulton L."/>
            <person name="Clifton S."/>
            <person name="Chinwalla A.T."/>
            <person name="Mitreva M."/>
            <person name="Sodergren E."/>
            <person name="Weinstock G."/>
            <person name="Clifton S."/>
            <person name="Dooling D.J."/>
            <person name="Fulton B."/>
            <person name="Minx P."/>
            <person name="Pepin K.H."/>
            <person name="Johnson M."/>
            <person name="Bhonagiri V."/>
            <person name="Nash W.E."/>
            <person name="Mardis E.R."/>
            <person name="Wilson R.K."/>
        </authorList>
    </citation>
    <scope>NUCLEOTIDE SEQUENCE [LARGE SCALE GENOMIC DNA]</scope>
    <source>
        <strain evidence="1 2">NRL30031/H210</strain>
    </source>
</reference>
<gene>
    <name evidence="1" type="ORF">NEIFLAOT_00526</name>
</gene>
<dbReference type="RefSeq" id="WP_003679567.1">
    <property type="nucleotide sequence ID" value="NZ_ACEN01000012.1"/>
</dbReference>
<name>C0EKS4_NEIFL</name>
<keyword evidence="2" id="KW-1185">Reference proteome</keyword>
<dbReference type="AlphaFoldDB" id="C0EKS4"/>
<dbReference type="Proteomes" id="UP000004457">
    <property type="component" value="Unassembled WGS sequence"/>
</dbReference>
<evidence type="ECO:0000313" key="1">
    <source>
        <dbReference type="EMBL" id="EEG34357.1"/>
    </source>
</evidence>
<evidence type="ECO:0000313" key="2">
    <source>
        <dbReference type="Proteomes" id="UP000004457"/>
    </source>
</evidence>
<dbReference type="EMBL" id="ACEN01000012">
    <property type="protein sequence ID" value="EEG34357.1"/>
    <property type="molecule type" value="Genomic_DNA"/>
</dbReference>
<sequence length="171" mass="18949">MKTMILAAASAVLLLGACSTTEQRVLKPEELTGIKHVCIIQNAKVRPHDLDRALSKALAKRGIGSTIVTADNRGKLYDSSCPYNLRYKTKGNNEILRKGVFVLRSTKYAVSTVSYSLNDENHFRTDPDLVKQAEGVVAKLLEKTANKSRNKKPACRDMENIGQAGFIFRRP</sequence>
<dbReference type="PROSITE" id="PS51257">
    <property type="entry name" value="PROKAR_LIPOPROTEIN"/>
    <property type="match status" value="1"/>
</dbReference>
<organism evidence="1 2">
    <name type="scientific">Neisseria flavescens NRL30031/H210</name>
    <dbReference type="NCBI Taxonomy" id="546264"/>
    <lineage>
        <taxon>Bacteria</taxon>
        <taxon>Pseudomonadati</taxon>
        <taxon>Pseudomonadota</taxon>
        <taxon>Betaproteobacteria</taxon>
        <taxon>Neisseriales</taxon>
        <taxon>Neisseriaceae</taxon>
        <taxon>Neisseria</taxon>
    </lineage>
</organism>
<comment type="caution">
    <text evidence="1">The sequence shown here is derived from an EMBL/GenBank/DDBJ whole genome shotgun (WGS) entry which is preliminary data.</text>
</comment>
<accession>C0EKS4</accession>
<evidence type="ECO:0008006" key="3">
    <source>
        <dbReference type="Google" id="ProtNLM"/>
    </source>
</evidence>